<evidence type="ECO:0000256" key="2">
    <source>
        <dbReference type="PROSITE-ProRule" id="PRU01161"/>
    </source>
</evidence>
<dbReference type="Gene3D" id="3.40.1090.10">
    <property type="entry name" value="Cytosolic phospholipase A2 catalytic domain"/>
    <property type="match status" value="2"/>
</dbReference>
<dbReference type="GeneID" id="106572965"/>
<dbReference type="PROSITE" id="PS51635">
    <property type="entry name" value="PNPLA"/>
    <property type="match status" value="1"/>
</dbReference>
<name>A0ABM3CXD8_SALSA</name>
<feature type="compositionally biased region" description="Acidic residues" evidence="3">
    <location>
        <begin position="298"/>
        <end position="314"/>
    </location>
</feature>
<dbReference type="RefSeq" id="XP_045551216.1">
    <property type="nucleotide sequence ID" value="XM_045695260.1"/>
</dbReference>
<evidence type="ECO:0000313" key="5">
    <source>
        <dbReference type="Proteomes" id="UP001652741"/>
    </source>
</evidence>
<feature type="active site" description="Nucleophile" evidence="2">
    <location>
        <position position="65"/>
    </location>
</feature>
<evidence type="ECO:0000313" key="6">
    <source>
        <dbReference type="RefSeq" id="XP_045551216.1"/>
    </source>
</evidence>
<feature type="domain" description="PNPLA" evidence="4">
    <location>
        <begin position="28"/>
        <end position="197"/>
    </location>
</feature>
<feature type="region of interest" description="Disordered" evidence="3">
    <location>
        <begin position="282"/>
        <end position="355"/>
    </location>
</feature>
<dbReference type="InterPro" id="IPR016035">
    <property type="entry name" value="Acyl_Trfase/lysoPLipase"/>
</dbReference>
<keyword evidence="1 2" id="KW-0443">Lipid metabolism</keyword>
<evidence type="ECO:0000256" key="3">
    <source>
        <dbReference type="SAM" id="MobiDB-lite"/>
    </source>
</evidence>
<comment type="caution">
    <text evidence="2">Lacks conserved residue(s) required for the propagation of feature annotation.</text>
</comment>
<feature type="region of interest" description="Disordered" evidence="3">
    <location>
        <begin position="544"/>
        <end position="574"/>
    </location>
</feature>
<feature type="compositionally biased region" description="Acidic residues" evidence="3">
    <location>
        <begin position="337"/>
        <end position="354"/>
    </location>
</feature>
<dbReference type="PANTHER" id="PTHR12406:SF46">
    <property type="entry name" value="PATATIN-LIKE PHOSPHOLIPASE DOMAIN-CONTAINING PROTEIN 2"/>
    <property type="match status" value="1"/>
</dbReference>
<proteinExistence type="predicted"/>
<sequence>MSPSRSVEAPFSSGQYVSCQSVPVPLSISFSGSGFLATYQLGVAQSMLDRSPWVLQAAPKVMGASAGSLVAAAVVCGSSLDMVRDEMLRFVRQMRGHVLGPLHPAGNVSVWIERMLRLLLPANAHIMASGRLAIAMTRIPDGQNIMVSKFTSREDVVQALLCGCFLPGYCGIQPPSYKGVHYVDGGFSSIQPTNSCPIGHTITVSPFAGETDICPKDPAPLCDLVVSGANLHCSLVNGYRILDAIYPYNWEALDKAYHSGYRDGLHFLQTSDLVPCLPLLNTPSEPHFSPPPNGWTDLETDQEEEEEEEEEEEKEEGKQKEEEEQVERRQMKRWEQEEYEDDEEEEEEEEEWVDEVNVWSSLAETRGSQRNSSLEGGDLPWHLSTLEQVMYLALPTWINTALLCNIMGLPWTHSLLRVMSHLLLPFTVLLSFLIENTHRMGVLGFWLWQDLRQITFYFMDILVSSLRRNLQDRVLPPLFLPVMTEVRAEYEGLGKTPQGQLCSTLRLHLSSLTSFSSPSSSSPPSPDSNQYTILLRLDLERGDVEREGEEEVETTPTIPLYPGLKEGRMKRDLG</sequence>
<dbReference type="PANTHER" id="PTHR12406">
    <property type="entry name" value="CALCIUM-INDEPENDENT PHOSPHOLIPASE A2 IPLA2 -RELATED"/>
    <property type="match status" value="1"/>
</dbReference>
<dbReference type="SUPFAM" id="SSF52151">
    <property type="entry name" value="FabD/lysophospholipase-like"/>
    <property type="match status" value="1"/>
</dbReference>
<gene>
    <name evidence="6" type="primary">pnpla1</name>
</gene>
<keyword evidence="2" id="KW-0442">Lipid degradation</keyword>
<dbReference type="InterPro" id="IPR002641">
    <property type="entry name" value="PNPLA_dom"/>
</dbReference>
<feature type="short sequence motif" description="DGA/G" evidence="2">
    <location>
        <begin position="184"/>
        <end position="186"/>
    </location>
</feature>
<feature type="short sequence motif" description="GXSXG" evidence="2">
    <location>
        <begin position="63"/>
        <end position="67"/>
    </location>
</feature>
<feature type="active site" description="Proton acceptor" evidence="2">
    <location>
        <position position="184"/>
    </location>
</feature>
<evidence type="ECO:0000259" key="4">
    <source>
        <dbReference type="PROSITE" id="PS51635"/>
    </source>
</evidence>
<reference evidence="6" key="1">
    <citation type="submission" date="2025-08" db="UniProtKB">
        <authorList>
            <consortium name="RefSeq"/>
        </authorList>
    </citation>
    <scope>IDENTIFICATION</scope>
</reference>
<keyword evidence="5" id="KW-1185">Reference proteome</keyword>
<accession>A0ABM3CXD8</accession>
<organism evidence="5 6">
    <name type="scientific">Salmo salar</name>
    <name type="common">Atlantic salmon</name>
    <dbReference type="NCBI Taxonomy" id="8030"/>
    <lineage>
        <taxon>Eukaryota</taxon>
        <taxon>Metazoa</taxon>
        <taxon>Chordata</taxon>
        <taxon>Craniata</taxon>
        <taxon>Vertebrata</taxon>
        <taxon>Euteleostomi</taxon>
        <taxon>Actinopterygii</taxon>
        <taxon>Neopterygii</taxon>
        <taxon>Teleostei</taxon>
        <taxon>Protacanthopterygii</taxon>
        <taxon>Salmoniformes</taxon>
        <taxon>Salmonidae</taxon>
        <taxon>Salmoninae</taxon>
        <taxon>Salmo</taxon>
    </lineage>
</organism>
<feature type="compositionally biased region" description="Basic and acidic residues" evidence="3">
    <location>
        <begin position="565"/>
        <end position="574"/>
    </location>
</feature>
<keyword evidence="2" id="KW-0378">Hydrolase</keyword>
<feature type="compositionally biased region" description="Basic and acidic residues" evidence="3">
    <location>
        <begin position="315"/>
        <end position="336"/>
    </location>
</feature>
<evidence type="ECO:0000256" key="1">
    <source>
        <dbReference type="ARBA" id="ARBA00023098"/>
    </source>
</evidence>
<dbReference type="InterPro" id="IPR033562">
    <property type="entry name" value="PLPL"/>
</dbReference>
<protein>
    <submittedName>
        <fullName evidence="6">Patatin-like phospholipase domain-containing protein 2 isoform X1</fullName>
    </submittedName>
</protein>
<dbReference type="Proteomes" id="UP001652741">
    <property type="component" value="Chromosome ssa15"/>
</dbReference>
<dbReference type="Pfam" id="PF01734">
    <property type="entry name" value="Patatin"/>
    <property type="match status" value="1"/>
</dbReference>